<sequence length="71" mass="8253">MSKSLQNHKKRIISGITVLDTMRLIVGKCASFSPRIEFSLILVKFRFFLLRYQSQSLLIHQEFQPFLAIAP</sequence>
<dbReference type="Proteomes" id="UP000315907">
    <property type="component" value="Unassembled WGS sequence"/>
</dbReference>
<evidence type="ECO:0000313" key="2">
    <source>
        <dbReference type="Proteomes" id="UP000315907"/>
    </source>
</evidence>
<evidence type="ECO:0000313" key="1">
    <source>
        <dbReference type="EMBL" id="TPE39213.1"/>
    </source>
</evidence>
<protein>
    <submittedName>
        <fullName evidence="1">Uncharacterized protein</fullName>
    </submittedName>
</protein>
<gene>
    <name evidence="1" type="ORF">FJR77_07200</name>
</gene>
<keyword evidence="2" id="KW-1185">Reference proteome</keyword>
<accession>A0ABY2YI77</accession>
<reference evidence="1 2" key="1">
    <citation type="submission" date="2019-06" db="EMBL/GenBank/DDBJ databases">
        <authorList>
            <person name="Xiao C."/>
            <person name="Li X."/>
            <person name="Sun Y."/>
            <person name="Liu D."/>
        </authorList>
    </citation>
    <scope>NUCLEOTIDE SEQUENCE [LARGE SCALE GENOMIC DNA]</scope>
    <source>
        <strain evidence="1 2">D19</strain>
    </source>
</reference>
<comment type="caution">
    <text evidence="1">The sequence shown here is derived from an EMBL/GenBank/DDBJ whole genome shotgun (WGS) entry which is preliminary data.</text>
</comment>
<dbReference type="EMBL" id="VFSH01000009">
    <property type="protein sequence ID" value="TPE39213.1"/>
    <property type="molecule type" value="Genomic_DNA"/>
</dbReference>
<proteinExistence type="predicted"/>
<organism evidence="1 2">
    <name type="scientific">Streptococcus shenyangsis</name>
    <dbReference type="NCBI Taxonomy" id="2589786"/>
    <lineage>
        <taxon>Bacteria</taxon>
        <taxon>Bacillati</taxon>
        <taxon>Bacillota</taxon>
        <taxon>Bacilli</taxon>
        <taxon>Lactobacillales</taxon>
        <taxon>Streptococcaceae</taxon>
        <taxon>Streptococcus</taxon>
    </lineage>
</organism>
<name>A0ABY2YI77_9STRE</name>